<comment type="caution">
    <text evidence="1">The sequence shown here is derived from an EMBL/GenBank/DDBJ whole genome shotgun (WGS) entry which is preliminary data.</text>
</comment>
<gene>
    <name evidence="1" type="ORF">L1987_76519</name>
</gene>
<proteinExistence type="predicted"/>
<dbReference type="Proteomes" id="UP001056120">
    <property type="component" value="Linkage Group LG26"/>
</dbReference>
<evidence type="ECO:0000313" key="1">
    <source>
        <dbReference type="EMBL" id="KAI3693572.1"/>
    </source>
</evidence>
<dbReference type="EMBL" id="CM042043">
    <property type="protein sequence ID" value="KAI3693572.1"/>
    <property type="molecule type" value="Genomic_DNA"/>
</dbReference>
<sequence length="95" mass="10893">MPTTNVTLTDSFSFISTYKLKTNSLGYGSFMVSVVEDFPISSIQYSPRALQETHDPTNTLFHRNIFASKFNPPINLFPVQLQYVCVFWCVKKRCS</sequence>
<protein>
    <submittedName>
        <fullName evidence="1">Uncharacterized protein</fullName>
    </submittedName>
</protein>
<accession>A0ACB8Z705</accession>
<name>A0ACB8Z705_9ASTR</name>
<reference evidence="2" key="1">
    <citation type="journal article" date="2022" name="Mol. Ecol. Resour.">
        <title>The genomes of chicory, endive, great burdock and yacon provide insights into Asteraceae palaeo-polyploidization history and plant inulin production.</title>
        <authorList>
            <person name="Fan W."/>
            <person name="Wang S."/>
            <person name="Wang H."/>
            <person name="Wang A."/>
            <person name="Jiang F."/>
            <person name="Liu H."/>
            <person name="Zhao H."/>
            <person name="Xu D."/>
            <person name="Zhang Y."/>
        </authorList>
    </citation>
    <scope>NUCLEOTIDE SEQUENCE [LARGE SCALE GENOMIC DNA]</scope>
    <source>
        <strain evidence="2">cv. Yunnan</strain>
    </source>
</reference>
<reference evidence="1 2" key="2">
    <citation type="journal article" date="2022" name="Mol. Ecol. Resour.">
        <title>The genomes of chicory, endive, great burdock and yacon provide insights into Asteraceae paleo-polyploidization history and plant inulin production.</title>
        <authorList>
            <person name="Fan W."/>
            <person name="Wang S."/>
            <person name="Wang H."/>
            <person name="Wang A."/>
            <person name="Jiang F."/>
            <person name="Liu H."/>
            <person name="Zhao H."/>
            <person name="Xu D."/>
            <person name="Zhang Y."/>
        </authorList>
    </citation>
    <scope>NUCLEOTIDE SEQUENCE [LARGE SCALE GENOMIC DNA]</scope>
    <source>
        <strain evidence="2">cv. Yunnan</strain>
        <tissue evidence="1">Leaves</tissue>
    </source>
</reference>
<keyword evidence="2" id="KW-1185">Reference proteome</keyword>
<organism evidence="1 2">
    <name type="scientific">Smallanthus sonchifolius</name>
    <dbReference type="NCBI Taxonomy" id="185202"/>
    <lineage>
        <taxon>Eukaryota</taxon>
        <taxon>Viridiplantae</taxon>
        <taxon>Streptophyta</taxon>
        <taxon>Embryophyta</taxon>
        <taxon>Tracheophyta</taxon>
        <taxon>Spermatophyta</taxon>
        <taxon>Magnoliopsida</taxon>
        <taxon>eudicotyledons</taxon>
        <taxon>Gunneridae</taxon>
        <taxon>Pentapetalae</taxon>
        <taxon>asterids</taxon>
        <taxon>campanulids</taxon>
        <taxon>Asterales</taxon>
        <taxon>Asteraceae</taxon>
        <taxon>Asteroideae</taxon>
        <taxon>Heliantheae alliance</taxon>
        <taxon>Millerieae</taxon>
        <taxon>Smallanthus</taxon>
    </lineage>
</organism>
<evidence type="ECO:0000313" key="2">
    <source>
        <dbReference type="Proteomes" id="UP001056120"/>
    </source>
</evidence>